<dbReference type="PANTHER" id="PTHR33642:SF4">
    <property type="entry name" value="COX1_OXI3 INTRON 1 PROTEIN-RELATED"/>
    <property type="match status" value="1"/>
</dbReference>
<organism evidence="3">
    <name type="scientific">Chlorodesmis fastigiata</name>
    <name type="common">Turtle weed</name>
    <name type="synonym">Vaucheria fastigiata</name>
    <dbReference type="NCBI Taxonomy" id="189431"/>
    <lineage>
        <taxon>Eukaryota</taxon>
        <taxon>Viridiplantae</taxon>
        <taxon>Chlorophyta</taxon>
        <taxon>core chlorophytes</taxon>
        <taxon>Ulvophyceae</taxon>
        <taxon>TCBD clade</taxon>
        <taxon>Bryopsidales</taxon>
        <taxon>Halimedineae</taxon>
        <taxon>Halimedaceae</taxon>
        <taxon>Udoteae</taxon>
        <taxon>Chlorodesmis</taxon>
    </lineage>
</organism>
<name>A0A2P0QHC6_CHLFS</name>
<keyword evidence="3" id="KW-0150">Chloroplast</keyword>
<keyword evidence="1" id="KW-0812">Transmembrane</keyword>
<feature type="domain" description="Domain X" evidence="2">
    <location>
        <begin position="303"/>
        <end position="411"/>
    </location>
</feature>
<reference evidence="3" key="1">
    <citation type="submission" date="2017-03" db="EMBL/GenBank/DDBJ databases">
        <title>Chloroplast genome evolution in siphonous green algae.</title>
        <authorList>
            <person name="Cremen M.C."/>
            <person name="Marcelino V.R."/>
            <person name="Verbruggen H."/>
        </authorList>
    </citation>
    <scope>NUCLEOTIDE SEQUENCE</scope>
</reference>
<dbReference type="GO" id="GO:0006397">
    <property type="term" value="P:mRNA processing"/>
    <property type="evidence" value="ECO:0007669"/>
    <property type="project" value="InterPro"/>
</dbReference>
<dbReference type="AlphaFoldDB" id="A0A2P0QHC6"/>
<keyword evidence="3" id="KW-0934">Plastid</keyword>
<gene>
    <name evidence="3" type="primary">orf432</name>
</gene>
<evidence type="ECO:0000259" key="2">
    <source>
        <dbReference type="Pfam" id="PF01348"/>
    </source>
</evidence>
<dbReference type="EMBL" id="KY819064">
    <property type="protein sequence ID" value="ARO74173.1"/>
    <property type="molecule type" value="Genomic_DNA"/>
</dbReference>
<dbReference type="PANTHER" id="PTHR33642">
    <property type="entry name" value="COX1/OXI3 INTRON 1 PROTEIN-RELATED"/>
    <property type="match status" value="1"/>
</dbReference>
<dbReference type="RefSeq" id="YP_009472516.1">
    <property type="nucleotide sequence ID" value="NC_037364.1"/>
</dbReference>
<dbReference type="GeneID" id="36489524"/>
<dbReference type="InterPro" id="IPR024937">
    <property type="entry name" value="Domain_X"/>
</dbReference>
<sequence>MKFKLFLNKNKKVTLDIVKNSKLSNREKFWLVKYIQPVLKNKCIAANCSKKYFFNSLFYQLISPQMLFFGFLTIFRNSKKSNFYSKLCSRSLENYSLAQLINLHDSLKNQTYKPMFLKQKSCFDDFIVQECLRLILNKVYNFQNSPQAALEKIKVSCLNWNFGLEIELNPYNLRIHFLLNIFKRNIKDKKFINLVLQFQNQKFVSKTYILTLFIIYLSKLDLYIEKEIQKLQQQHKKIFYLRYRNELIITLYGTYKFMVLIRNKIKTWLITKLAVIPQKIFIKELKKQRLCFLGFTLCFQKHKLIIAVDKTKVKNQLNNHAFLHKNKSLQQNTWVKFSDFQIVFFYSKFIRRIFNYYFFHINNKKQLYWIYYIVKTSCVKTLCMKYKKRTMKQIFQKYDKNLTINELPNRKIYFPSIKELITKSVQKIQIAV</sequence>
<dbReference type="Pfam" id="PF01348">
    <property type="entry name" value="Intron_maturas2"/>
    <property type="match status" value="1"/>
</dbReference>
<geneLocation type="chloroplast" evidence="3"/>
<feature type="transmembrane region" description="Helical" evidence="1">
    <location>
        <begin position="57"/>
        <end position="75"/>
    </location>
</feature>
<dbReference type="GO" id="GO:0005737">
    <property type="term" value="C:cytoplasm"/>
    <property type="evidence" value="ECO:0007669"/>
    <property type="project" value="UniProtKB-ARBA"/>
</dbReference>
<keyword evidence="1" id="KW-1133">Transmembrane helix</keyword>
<evidence type="ECO:0000313" key="3">
    <source>
        <dbReference type="EMBL" id="ARO74173.1"/>
    </source>
</evidence>
<evidence type="ECO:0000256" key="1">
    <source>
        <dbReference type="SAM" id="Phobius"/>
    </source>
</evidence>
<accession>A0A2P0QHC6</accession>
<keyword evidence="1" id="KW-0472">Membrane</keyword>
<protein>
    <recommendedName>
        <fullName evidence="2">Domain X domain-containing protein</fullName>
    </recommendedName>
</protein>
<proteinExistence type="predicted"/>